<proteinExistence type="predicted"/>
<sequence>MKNIFLVFFLLFTHEVFCQNEEYTNPEKAFVEVFGKCYKDLKPIEEIINFIPEKKDVKFCSLYQCVSRIEYVEKEKNIESVILKRAVEIAIRLYNEGTPIYLTYGMNSSGQADRDNQILTDDNHLVYVSIAECIVSHPLMKISKVVNKTTMELINNSKSIKYNDK</sequence>
<evidence type="ECO:0000313" key="2">
    <source>
        <dbReference type="Proteomes" id="UP001595935"/>
    </source>
</evidence>
<reference evidence="2" key="1">
    <citation type="journal article" date="2019" name="Int. J. Syst. Evol. Microbiol.">
        <title>The Global Catalogue of Microorganisms (GCM) 10K type strain sequencing project: providing services to taxonomists for standard genome sequencing and annotation.</title>
        <authorList>
            <consortium name="The Broad Institute Genomics Platform"/>
            <consortium name="The Broad Institute Genome Sequencing Center for Infectious Disease"/>
            <person name="Wu L."/>
            <person name="Ma J."/>
        </authorList>
    </citation>
    <scope>NUCLEOTIDE SEQUENCE [LARGE SCALE GENOMIC DNA]</scope>
    <source>
        <strain evidence="2">WYCCWR 13023</strain>
    </source>
</reference>
<dbReference type="Proteomes" id="UP001595935">
    <property type="component" value="Unassembled WGS sequence"/>
</dbReference>
<keyword evidence="2" id="KW-1185">Reference proteome</keyword>
<organism evidence="1 2">
    <name type="scientific">Flavobacterium branchiicola</name>
    <dbReference type="NCBI Taxonomy" id="1114875"/>
    <lineage>
        <taxon>Bacteria</taxon>
        <taxon>Pseudomonadati</taxon>
        <taxon>Bacteroidota</taxon>
        <taxon>Flavobacteriia</taxon>
        <taxon>Flavobacteriales</taxon>
        <taxon>Flavobacteriaceae</taxon>
        <taxon>Flavobacterium</taxon>
    </lineage>
</organism>
<name>A0ABV9PDZ4_9FLAO</name>
<gene>
    <name evidence="1" type="ORF">ACFO5S_10230</name>
</gene>
<dbReference type="RefSeq" id="WP_213257835.1">
    <property type="nucleotide sequence ID" value="NZ_JAGYWA010000004.1"/>
</dbReference>
<dbReference type="EMBL" id="JBHSGV010000004">
    <property type="protein sequence ID" value="MFC4747826.1"/>
    <property type="molecule type" value="Genomic_DNA"/>
</dbReference>
<protein>
    <submittedName>
        <fullName evidence="1">Uncharacterized protein</fullName>
    </submittedName>
</protein>
<evidence type="ECO:0000313" key="1">
    <source>
        <dbReference type="EMBL" id="MFC4747826.1"/>
    </source>
</evidence>
<comment type="caution">
    <text evidence="1">The sequence shown here is derived from an EMBL/GenBank/DDBJ whole genome shotgun (WGS) entry which is preliminary data.</text>
</comment>
<accession>A0ABV9PDZ4</accession>